<dbReference type="GO" id="GO:0005739">
    <property type="term" value="C:mitochondrion"/>
    <property type="evidence" value="ECO:0007669"/>
    <property type="project" value="UniProtKB-ARBA"/>
</dbReference>
<dbReference type="GeneID" id="100898944"/>
<dbReference type="RefSeq" id="XP_003746664.1">
    <property type="nucleotide sequence ID" value="XM_003746616.1"/>
</dbReference>
<dbReference type="GO" id="GO:0070131">
    <property type="term" value="P:positive regulation of mitochondrial translation"/>
    <property type="evidence" value="ECO:0007669"/>
    <property type="project" value="TreeGrafter"/>
</dbReference>
<evidence type="ECO:0000256" key="1">
    <source>
        <dbReference type="ARBA" id="ARBA00008306"/>
    </source>
</evidence>
<dbReference type="AlphaFoldDB" id="A0AAJ6VZX2"/>
<accession>A0AAJ6VZX2</accession>
<dbReference type="InterPro" id="IPR051624">
    <property type="entry name" value="RMD1/Sad1-interacting"/>
</dbReference>
<name>A0AAJ6VZX2_9ACAR</name>
<reference evidence="4" key="1">
    <citation type="submission" date="2025-08" db="UniProtKB">
        <authorList>
            <consortium name="RefSeq"/>
        </authorList>
    </citation>
    <scope>IDENTIFICATION</scope>
</reference>
<protein>
    <submittedName>
        <fullName evidence="4">Required for meiotic nuclear division protein 1 homolog</fullName>
    </submittedName>
</protein>
<dbReference type="PANTHER" id="PTHR16255">
    <property type="entry name" value="REQUIRED FOR MEIOTIC NUCLEAR DIVISION PROTEIN 1 HOMOLOG"/>
    <property type="match status" value="1"/>
</dbReference>
<dbReference type="Proteomes" id="UP000694867">
    <property type="component" value="Unplaced"/>
</dbReference>
<organism evidence="3 4">
    <name type="scientific">Galendromus occidentalis</name>
    <name type="common">western predatory mite</name>
    <dbReference type="NCBI Taxonomy" id="34638"/>
    <lineage>
        <taxon>Eukaryota</taxon>
        <taxon>Metazoa</taxon>
        <taxon>Ecdysozoa</taxon>
        <taxon>Arthropoda</taxon>
        <taxon>Chelicerata</taxon>
        <taxon>Arachnida</taxon>
        <taxon>Acari</taxon>
        <taxon>Parasitiformes</taxon>
        <taxon>Mesostigmata</taxon>
        <taxon>Gamasina</taxon>
        <taxon>Phytoseioidea</taxon>
        <taxon>Phytoseiidae</taxon>
        <taxon>Typhlodrominae</taxon>
        <taxon>Galendromus</taxon>
    </lineage>
</organism>
<dbReference type="Pfam" id="PF02582">
    <property type="entry name" value="DUF155"/>
    <property type="match status" value="1"/>
</dbReference>
<evidence type="ECO:0000313" key="4">
    <source>
        <dbReference type="RefSeq" id="XP_003746664.1"/>
    </source>
</evidence>
<proteinExistence type="inferred from homology"/>
<dbReference type="InterPro" id="IPR003734">
    <property type="entry name" value="DUF155"/>
</dbReference>
<dbReference type="PANTHER" id="PTHR16255:SF1">
    <property type="entry name" value="REQUIRED FOR MEIOTIC NUCLEAR DIVISION PROTEIN 1 HOMOLOG"/>
    <property type="match status" value="1"/>
</dbReference>
<sequence length="365" mass="42360">MLRQFVVRLTPQIGKVTRMCLRTSAAMSGLKSPIQPTVLKSIREAPSPIPKLPSPKMSVQKKRAIKKKARGASPNIFAYSTCEEYQLDVIRNRLADQGLYDVRELPEETEALHAKARYVVDAQHRDIFFFKEGTVVFWNFTEIEARTVLKLLKGCETGPYDEDMVEEELEVMEFQFHNAKTRVTNGKVLLSANEPEEPDAKVEKQADVLEMYAFSNGIALSVKLAIWEAVLEKYVDSIECMLEDIRHGRKLAATRDHVFRKTGELFALRHSLNLSSDFLDTPDFYWDRADLESLFTKAIRLYSIERRTRVMNEKINHCQELMELISHHLEDKHHVRLELMIIILIVIEVIFECVHYAERYQQEEE</sequence>
<gene>
    <name evidence="4" type="primary">LOC100898944</name>
</gene>
<comment type="similarity">
    <text evidence="1">Belongs to the RMD1/sif2 family.</text>
</comment>
<feature type="domain" description="DUF155" evidence="2">
    <location>
        <begin position="127"/>
        <end position="312"/>
    </location>
</feature>
<keyword evidence="3" id="KW-1185">Reference proteome</keyword>
<evidence type="ECO:0000313" key="3">
    <source>
        <dbReference type="Proteomes" id="UP000694867"/>
    </source>
</evidence>
<dbReference type="KEGG" id="goe:100898944"/>
<evidence type="ECO:0000259" key="2">
    <source>
        <dbReference type="Pfam" id="PF02582"/>
    </source>
</evidence>